<dbReference type="Proteomes" id="UP000622860">
    <property type="component" value="Unassembled WGS sequence"/>
</dbReference>
<gene>
    <name evidence="2" type="ORF">GCM10011398_35880</name>
</gene>
<reference evidence="2" key="2">
    <citation type="submission" date="2020-09" db="EMBL/GenBank/DDBJ databases">
        <authorList>
            <person name="Sun Q."/>
            <person name="Zhou Y."/>
        </authorList>
    </citation>
    <scope>NUCLEOTIDE SEQUENCE</scope>
    <source>
        <strain evidence="2">CGMCC 1.12754</strain>
    </source>
</reference>
<dbReference type="RefSeq" id="WP_188456749.1">
    <property type="nucleotide sequence ID" value="NZ_BMFR01000024.1"/>
</dbReference>
<dbReference type="EMBL" id="BMFR01000024">
    <property type="protein sequence ID" value="GGG86886.1"/>
    <property type="molecule type" value="Genomic_DNA"/>
</dbReference>
<evidence type="ECO:0000313" key="2">
    <source>
        <dbReference type="EMBL" id="GGG86886.1"/>
    </source>
</evidence>
<comment type="caution">
    <text evidence="2">The sequence shown here is derived from an EMBL/GenBank/DDBJ whole genome shotgun (WGS) entry which is preliminary data.</text>
</comment>
<accession>A0A917M9T0</accession>
<sequence>MKDMPKKKFPIPTKANTDGEIGIHNGLNANHPFQSEDNFAGDSVDEHKKLESANEELAEKEIAQAFNNS</sequence>
<feature type="region of interest" description="Disordered" evidence="1">
    <location>
        <begin position="1"/>
        <end position="46"/>
    </location>
</feature>
<keyword evidence="3" id="KW-1185">Reference proteome</keyword>
<proteinExistence type="predicted"/>
<protein>
    <submittedName>
        <fullName evidence="2">Uncharacterized protein</fullName>
    </submittedName>
</protein>
<evidence type="ECO:0000256" key="1">
    <source>
        <dbReference type="SAM" id="MobiDB-lite"/>
    </source>
</evidence>
<name>A0A917M9T0_9BACI</name>
<evidence type="ECO:0000313" key="3">
    <source>
        <dbReference type="Proteomes" id="UP000622860"/>
    </source>
</evidence>
<feature type="compositionally biased region" description="Polar residues" evidence="1">
    <location>
        <begin position="27"/>
        <end position="37"/>
    </location>
</feature>
<organism evidence="2 3">
    <name type="scientific">Virgibacillus oceani</name>
    <dbReference type="NCBI Taxonomy" id="1479511"/>
    <lineage>
        <taxon>Bacteria</taxon>
        <taxon>Bacillati</taxon>
        <taxon>Bacillota</taxon>
        <taxon>Bacilli</taxon>
        <taxon>Bacillales</taxon>
        <taxon>Bacillaceae</taxon>
        <taxon>Virgibacillus</taxon>
    </lineage>
</organism>
<reference evidence="2" key="1">
    <citation type="journal article" date="2014" name="Int. J. Syst. Evol. Microbiol.">
        <title>Complete genome sequence of Corynebacterium casei LMG S-19264T (=DSM 44701T), isolated from a smear-ripened cheese.</title>
        <authorList>
            <consortium name="US DOE Joint Genome Institute (JGI-PGF)"/>
            <person name="Walter F."/>
            <person name="Albersmeier A."/>
            <person name="Kalinowski J."/>
            <person name="Ruckert C."/>
        </authorList>
    </citation>
    <scope>NUCLEOTIDE SEQUENCE</scope>
    <source>
        <strain evidence="2">CGMCC 1.12754</strain>
    </source>
</reference>
<dbReference type="AlphaFoldDB" id="A0A917M9T0"/>